<comment type="caution">
    <text evidence="1">The sequence shown here is derived from an EMBL/GenBank/DDBJ whole genome shotgun (WGS) entry which is preliminary data.</text>
</comment>
<dbReference type="OrthoDB" id="271058at2759"/>
<name>A0A422NTD2_TRYRA</name>
<evidence type="ECO:0000313" key="1">
    <source>
        <dbReference type="EMBL" id="RNF08737.1"/>
    </source>
</evidence>
<dbReference type="GeneID" id="40326513"/>
<dbReference type="OMA" id="DMWQLKA"/>
<dbReference type="AlphaFoldDB" id="A0A422NTD2"/>
<dbReference type="EMBL" id="MKGL01000060">
    <property type="protein sequence ID" value="RNF08737.1"/>
    <property type="molecule type" value="Genomic_DNA"/>
</dbReference>
<reference evidence="1 2" key="1">
    <citation type="journal article" date="2018" name="BMC Genomics">
        <title>Genomic comparison of Trypanosoma conorhini and Trypanosoma rangeli to Trypanosoma cruzi strains of high and low virulence.</title>
        <authorList>
            <person name="Bradwell K.R."/>
            <person name="Koparde V.N."/>
            <person name="Matveyev A.V."/>
            <person name="Serrano M.G."/>
            <person name="Alves J.M."/>
            <person name="Parikh H."/>
            <person name="Huang B."/>
            <person name="Lee V."/>
            <person name="Espinosa-Alvarez O."/>
            <person name="Ortiz P.A."/>
            <person name="Costa-Martins A.G."/>
            <person name="Teixeira M.M."/>
            <person name="Buck G.A."/>
        </authorList>
    </citation>
    <scope>NUCLEOTIDE SEQUENCE [LARGE SCALE GENOMIC DNA]</scope>
    <source>
        <strain evidence="1 2">AM80</strain>
    </source>
</reference>
<evidence type="ECO:0000313" key="2">
    <source>
        <dbReference type="Proteomes" id="UP000283634"/>
    </source>
</evidence>
<keyword evidence="2" id="KW-1185">Reference proteome</keyword>
<gene>
    <name evidence="1" type="ORF">TraAM80_02580</name>
</gene>
<sequence length="139" mass="16161">MQSLEEQLDALWEESRVKRRAKVDELNTALVQRVRSDVDATLQKVRSVLASEQPEMERQIDRLLHMIDELAAGVEMWRQKAMSSMDCIDKEQKALGSMVQEVSIRAAARKEDMLKRQKQRSEEVRAACMELFKEVELKL</sequence>
<accession>A0A422NTD2</accession>
<protein>
    <submittedName>
        <fullName evidence="1">Uncharacterized protein</fullName>
    </submittedName>
</protein>
<dbReference type="RefSeq" id="XP_029240570.1">
    <property type="nucleotide sequence ID" value="XM_029379579.1"/>
</dbReference>
<dbReference type="Proteomes" id="UP000283634">
    <property type="component" value="Unassembled WGS sequence"/>
</dbReference>
<organism evidence="1 2">
    <name type="scientific">Trypanosoma rangeli</name>
    <dbReference type="NCBI Taxonomy" id="5698"/>
    <lineage>
        <taxon>Eukaryota</taxon>
        <taxon>Discoba</taxon>
        <taxon>Euglenozoa</taxon>
        <taxon>Kinetoplastea</taxon>
        <taxon>Metakinetoplastina</taxon>
        <taxon>Trypanosomatida</taxon>
        <taxon>Trypanosomatidae</taxon>
        <taxon>Trypanosoma</taxon>
        <taxon>Herpetosoma</taxon>
    </lineage>
</organism>
<proteinExistence type="predicted"/>